<sequence>MHRVRFASPEVLAVLPGKAPDVPAEMSGVLSEPEPSYDSPMSPSLIQDESNVSTPSVAPSSPPPPPKVKMSLKDFALRKKKQREEEMAKTLSSPTPTPSTSALSSSPSPKINDREVDSEGSMNGQHDLPGMEDHEEQEHVSNHSAGESVMKGSVDGVLRSPQHRLTLSPRSSGLPSPSPSSPHSSMVDGHVQSNGRSADSASLLAKVEVIEEAMPSGMVATDDGVHHLLTFPPEPPPPPLNGHAKKVESDHASAFLPSPPPPGAESVPLTRRPSHEDGEIPSTTPPKPSFFPRSHTPPTQPRSFHVPPSSPGLAPTTVSSVPSRRPPPPPPLSRSQISNSIPAAISRPVPSGPRALRASSHSSHLPVYSPSRSFSGSQYIPRGPSADRDRTDWERERGWAGPPRIRGRGGSTSGWG</sequence>
<feature type="compositionally biased region" description="Basic and acidic residues" evidence="1">
    <location>
        <begin position="71"/>
        <end position="88"/>
    </location>
</feature>
<keyword evidence="3" id="KW-1185">Reference proteome</keyword>
<dbReference type="Proteomes" id="UP000008063">
    <property type="component" value="Unassembled WGS sequence"/>
</dbReference>
<feature type="compositionally biased region" description="Polar residues" evidence="1">
    <location>
        <begin position="191"/>
        <end position="200"/>
    </location>
</feature>
<feature type="compositionally biased region" description="Polar residues" evidence="1">
    <location>
        <begin position="39"/>
        <end position="49"/>
    </location>
</feature>
<dbReference type="OMA" id="PEWSISC"/>
<dbReference type="InParanoid" id="F8PN51"/>
<protein>
    <submittedName>
        <fullName evidence="2">Uncharacterized protein</fullName>
    </submittedName>
</protein>
<accession>F8PN51</accession>
<feature type="compositionally biased region" description="Low complexity" evidence="1">
    <location>
        <begin position="50"/>
        <end position="59"/>
    </location>
</feature>
<gene>
    <name evidence="2" type="ORF">SERLA73DRAFT_131508</name>
</gene>
<proteinExistence type="predicted"/>
<feature type="region of interest" description="Disordered" evidence="1">
    <location>
        <begin position="1"/>
        <end position="200"/>
    </location>
</feature>
<dbReference type="AlphaFoldDB" id="F8PN51"/>
<reference evidence="3" key="1">
    <citation type="journal article" date="2011" name="Science">
        <title>The plant cell wall-decomposing machinery underlies the functional diversity of forest fungi.</title>
        <authorList>
            <person name="Eastwood D.C."/>
            <person name="Floudas D."/>
            <person name="Binder M."/>
            <person name="Majcherczyk A."/>
            <person name="Schneider P."/>
            <person name="Aerts A."/>
            <person name="Asiegbu F.O."/>
            <person name="Baker S.E."/>
            <person name="Barry K."/>
            <person name="Bendiksby M."/>
            <person name="Blumentritt M."/>
            <person name="Coutinho P.M."/>
            <person name="Cullen D."/>
            <person name="de Vries R.P."/>
            <person name="Gathman A."/>
            <person name="Goodell B."/>
            <person name="Henrissat B."/>
            <person name="Ihrmark K."/>
            <person name="Kauserud H."/>
            <person name="Kohler A."/>
            <person name="LaButti K."/>
            <person name="Lapidus A."/>
            <person name="Lavin J.L."/>
            <person name="Lee Y.-H."/>
            <person name="Lindquist E."/>
            <person name="Lilly W."/>
            <person name="Lucas S."/>
            <person name="Morin E."/>
            <person name="Murat C."/>
            <person name="Oguiza J.A."/>
            <person name="Park J."/>
            <person name="Pisabarro A.G."/>
            <person name="Riley R."/>
            <person name="Rosling A."/>
            <person name="Salamov A."/>
            <person name="Schmidt O."/>
            <person name="Schmutz J."/>
            <person name="Skrede I."/>
            <person name="Stenlid J."/>
            <person name="Wiebenga A."/>
            <person name="Xie X."/>
            <person name="Kuees U."/>
            <person name="Hibbett D.S."/>
            <person name="Hoffmeister D."/>
            <person name="Hoegberg N."/>
            <person name="Martin F."/>
            <person name="Grigoriev I.V."/>
            <person name="Watkinson S.C."/>
        </authorList>
    </citation>
    <scope>NUCLEOTIDE SEQUENCE [LARGE SCALE GENOMIC DNA]</scope>
    <source>
        <strain evidence="3">strain S7.3</strain>
    </source>
</reference>
<feature type="region of interest" description="Disordered" evidence="1">
    <location>
        <begin position="224"/>
        <end position="416"/>
    </location>
</feature>
<evidence type="ECO:0000313" key="3">
    <source>
        <dbReference type="Proteomes" id="UP000008063"/>
    </source>
</evidence>
<evidence type="ECO:0000313" key="2">
    <source>
        <dbReference type="EMBL" id="EGO03033.1"/>
    </source>
</evidence>
<dbReference type="EMBL" id="GL945476">
    <property type="protein sequence ID" value="EGO03033.1"/>
    <property type="molecule type" value="Genomic_DNA"/>
</dbReference>
<dbReference type="STRING" id="936435.F8PN51"/>
<dbReference type="OrthoDB" id="79252at2759"/>
<evidence type="ECO:0000256" key="1">
    <source>
        <dbReference type="SAM" id="MobiDB-lite"/>
    </source>
</evidence>
<feature type="compositionally biased region" description="Low complexity" evidence="1">
    <location>
        <begin position="168"/>
        <end position="185"/>
    </location>
</feature>
<dbReference type="HOGENOM" id="CLU_661506_0_0_1"/>
<organism evidence="3">
    <name type="scientific">Serpula lacrymans var. lacrymans (strain S7.3)</name>
    <name type="common">Dry rot fungus</name>
    <dbReference type="NCBI Taxonomy" id="936435"/>
    <lineage>
        <taxon>Eukaryota</taxon>
        <taxon>Fungi</taxon>
        <taxon>Dikarya</taxon>
        <taxon>Basidiomycota</taxon>
        <taxon>Agaricomycotina</taxon>
        <taxon>Agaricomycetes</taxon>
        <taxon>Agaricomycetidae</taxon>
        <taxon>Boletales</taxon>
        <taxon>Coniophorineae</taxon>
        <taxon>Serpulaceae</taxon>
        <taxon>Serpula</taxon>
    </lineage>
</organism>
<feature type="non-terminal residue" evidence="2">
    <location>
        <position position="416"/>
    </location>
</feature>
<feature type="compositionally biased region" description="Basic and acidic residues" evidence="1">
    <location>
        <begin position="129"/>
        <end position="141"/>
    </location>
</feature>
<feature type="compositionally biased region" description="Basic and acidic residues" evidence="1">
    <location>
        <begin position="385"/>
        <end position="398"/>
    </location>
</feature>
<feature type="compositionally biased region" description="Low complexity" evidence="1">
    <location>
        <begin position="89"/>
        <end position="110"/>
    </location>
</feature>
<name>F8PN51_SERL3</name>